<keyword evidence="2" id="KW-1133">Transmembrane helix</keyword>
<evidence type="ECO:0000256" key="2">
    <source>
        <dbReference type="SAM" id="Phobius"/>
    </source>
</evidence>
<keyword evidence="2" id="KW-0812">Transmembrane</keyword>
<accession>A0ABY8F5J7</accession>
<feature type="coiled-coil region" evidence="1">
    <location>
        <begin position="220"/>
        <end position="319"/>
    </location>
</feature>
<protein>
    <submittedName>
        <fullName evidence="3">RkpR, polysaccharide export protein</fullName>
    </submittedName>
</protein>
<dbReference type="Proteomes" id="UP001209803">
    <property type="component" value="Chromosome"/>
</dbReference>
<dbReference type="EMBL" id="CP120863">
    <property type="protein sequence ID" value="WFE89342.1"/>
    <property type="molecule type" value="Genomic_DNA"/>
</dbReference>
<reference evidence="3 4" key="1">
    <citation type="submission" date="2023-03" db="EMBL/GenBank/DDBJ databases">
        <title>Roseibium porphyridii sp. nov. and Roseibium rhodosorbium sp. nov. isolated from marine algae, Porphyridium cruentum and Rhodosorus marinus, respectively.</title>
        <authorList>
            <person name="Lee M.W."/>
            <person name="Choi B.J."/>
            <person name="Lee J.K."/>
            <person name="Choi D.G."/>
            <person name="Baek J.H."/>
            <person name="Bayburt H."/>
            <person name="Kim J.M."/>
            <person name="Han D.M."/>
            <person name="Kim K.H."/>
            <person name="Jeon C.O."/>
        </authorList>
    </citation>
    <scope>NUCLEOTIDE SEQUENCE [LARGE SCALE GENOMIC DNA]</scope>
    <source>
        <strain evidence="3 4">KMA01</strain>
    </source>
</reference>
<organism evidence="3 4">
    <name type="scientific">Roseibium porphyridii</name>
    <dbReference type="NCBI Taxonomy" id="2866279"/>
    <lineage>
        <taxon>Bacteria</taxon>
        <taxon>Pseudomonadati</taxon>
        <taxon>Pseudomonadota</taxon>
        <taxon>Alphaproteobacteria</taxon>
        <taxon>Hyphomicrobiales</taxon>
        <taxon>Stappiaceae</taxon>
        <taxon>Roseibium</taxon>
    </lineage>
</organism>
<evidence type="ECO:0000313" key="4">
    <source>
        <dbReference type="Proteomes" id="UP001209803"/>
    </source>
</evidence>
<dbReference type="InterPro" id="IPR050445">
    <property type="entry name" value="Bact_polysacc_biosynth/exp"/>
</dbReference>
<keyword evidence="1" id="KW-0175">Coiled coil</keyword>
<name>A0ABY8F5J7_9HYPH</name>
<feature type="transmembrane region" description="Helical" evidence="2">
    <location>
        <begin position="60"/>
        <end position="82"/>
    </location>
</feature>
<keyword evidence="4" id="KW-1185">Reference proteome</keyword>
<feature type="transmembrane region" description="Helical" evidence="2">
    <location>
        <begin position="398"/>
        <end position="418"/>
    </location>
</feature>
<evidence type="ECO:0000313" key="3">
    <source>
        <dbReference type="EMBL" id="WFE89342.1"/>
    </source>
</evidence>
<keyword evidence="2" id="KW-0472">Membrane</keyword>
<sequence>MAETDSSIVQMPQKGGAVVAPKERSIVERLKKSGLDPQKLLDLTLPGSSGKASTKTRHRLIAFGFALMVALPSMAFTFYMFFVASDQYHSVTAFALRSANQTPATEILGMVLDSGGESTASNSYIVHDYLQSQAIVQDLPDNVSLDAIYNRDGADWLFRMGSDLSIEEKVSYWNSKVDVDYDSTSGVIYIQTRSFDPQDSLLLAQTVLDRSETLVNQLSLENRRQSVKYAEEAVARAEARLKAIRKQMIAYREATQEVNPESNAELAMEMIARLDQEVAAKEAERATLSDHLDADSPKIRLLTGEINALKAQIAKERQRLGGGRAEDGSGRDSISYRIADYSELALEEEFAQKLYTTALAGLEKARQDADSKHLYLATFIEPTLSEAAQYPNRAIHSLSFFLLLLGVWIVCVLMYYNIRDRT</sequence>
<dbReference type="PANTHER" id="PTHR32309:SF13">
    <property type="entry name" value="FERRIC ENTEROBACTIN TRANSPORT PROTEIN FEPE"/>
    <property type="match status" value="1"/>
</dbReference>
<dbReference type="RefSeq" id="WP_265680464.1">
    <property type="nucleotide sequence ID" value="NZ_CP120863.1"/>
</dbReference>
<evidence type="ECO:0000256" key="1">
    <source>
        <dbReference type="SAM" id="Coils"/>
    </source>
</evidence>
<proteinExistence type="predicted"/>
<gene>
    <name evidence="3" type="ORF">K1718_24835</name>
</gene>
<dbReference type="PANTHER" id="PTHR32309">
    <property type="entry name" value="TYROSINE-PROTEIN KINASE"/>
    <property type="match status" value="1"/>
</dbReference>